<keyword evidence="1" id="KW-0472">Membrane</keyword>
<protein>
    <submittedName>
        <fullName evidence="3">Uncharacterized protein (DUF305 family)</fullName>
    </submittedName>
</protein>
<dbReference type="Pfam" id="PF03713">
    <property type="entry name" value="DUF305"/>
    <property type="match status" value="1"/>
</dbReference>
<dbReference type="Proteomes" id="UP000567922">
    <property type="component" value="Unassembled WGS sequence"/>
</dbReference>
<dbReference type="InterPro" id="IPR005183">
    <property type="entry name" value="DUF305_CopM-like"/>
</dbReference>
<reference evidence="3 4" key="1">
    <citation type="submission" date="2020-08" db="EMBL/GenBank/DDBJ databases">
        <title>Sequencing the genomes of 1000 actinobacteria strains.</title>
        <authorList>
            <person name="Klenk H.-P."/>
        </authorList>
    </citation>
    <scope>NUCLEOTIDE SEQUENCE [LARGE SCALE GENOMIC DNA]</scope>
    <source>
        <strain evidence="3 4">DSM 45258</strain>
    </source>
</reference>
<dbReference type="Gene3D" id="1.20.1260.10">
    <property type="match status" value="1"/>
</dbReference>
<dbReference type="RefSeq" id="WP_064439775.1">
    <property type="nucleotide sequence ID" value="NZ_BDDI01000005.1"/>
</dbReference>
<keyword evidence="4" id="KW-1185">Reference proteome</keyword>
<dbReference type="PANTHER" id="PTHR36933">
    <property type="entry name" value="SLL0788 PROTEIN"/>
    <property type="match status" value="1"/>
</dbReference>
<keyword evidence="1" id="KW-0812">Transmembrane</keyword>
<feature type="transmembrane region" description="Helical" evidence="1">
    <location>
        <begin position="19"/>
        <end position="38"/>
    </location>
</feature>
<accession>A0A839RIA0</accession>
<evidence type="ECO:0000313" key="3">
    <source>
        <dbReference type="EMBL" id="MBB3036150.1"/>
    </source>
</evidence>
<evidence type="ECO:0000313" key="4">
    <source>
        <dbReference type="Proteomes" id="UP000567922"/>
    </source>
</evidence>
<feature type="domain" description="DUF305" evidence="2">
    <location>
        <begin position="56"/>
        <end position="217"/>
    </location>
</feature>
<dbReference type="PANTHER" id="PTHR36933:SF1">
    <property type="entry name" value="SLL0788 PROTEIN"/>
    <property type="match status" value="1"/>
</dbReference>
<keyword evidence="1" id="KW-1133">Transmembrane helix</keyword>
<organism evidence="3 4">
    <name type="scientific">Hoyosella altamirensis</name>
    <dbReference type="NCBI Taxonomy" id="616997"/>
    <lineage>
        <taxon>Bacteria</taxon>
        <taxon>Bacillati</taxon>
        <taxon>Actinomycetota</taxon>
        <taxon>Actinomycetes</taxon>
        <taxon>Mycobacteriales</taxon>
        <taxon>Hoyosellaceae</taxon>
        <taxon>Hoyosella</taxon>
    </lineage>
</organism>
<dbReference type="EMBL" id="JACHWS010000001">
    <property type="protein sequence ID" value="MBB3036150.1"/>
    <property type="molecule type" value="Genomic_DNA"/>
</dbReference>
<gene>
    <name evidence="3" type="ORF">FHU29_000584</name>
</gene>
<dbReference type="AlphaFoldDB" id="A0A839RIA0"/>
<evidence type="ECO:0000259" key="2">
    <source>
        <dbReference type="Pfam" id="PF03713"/>
    </source>
</evidence>
<name>A0A839RIA0_9ACTN</name>
<dbReference type="InterPro" id="IPR012347">
    <property type="entry name" value="Ferritin-like"/>
</dbReference>
<evidence type="ECO:0000256" key="1">
    <source>
        <dbReference type="SAM" id="Phobius"/>
    </source>
</evidence>
<sequence length="229" mass="24763">MSPEGDAHSNAPNRGKGRLVALVVGALLVAVGFALGLVSERVGGTTDSQPAPSAVDIGFLQDMSVHHHQATEMSAAILTTTEDAEVRNLAFDILTGQENQIGQMHGWLQIWDEPLLPLNGFMGWMDPDDEDHAGHMDHSEPMGQMPGMASPAEMAQLRAAQGTERDVLFLQLMLRHHDGGIPMMEYAIEHADVPVVRNIASSMLDGQTKEIGLITMMLDQRGAEPLPMN</sequence>
<comment type="caution">
    <text evidence="3">The sequence shown here is derived from an EMBL/GenBank/DDBJ whole genome shotgun (WGS) entry which is preliminary data.</text>
</comment>
<proteinExistence type="predicted"/>